<accession>A0ABV2YKT2</accession>
<evidence type="ECO:0000259" key="7">
    <source>
        <dbReference type="Pfam" id="PF03636"/>
    </source>
</evidence>
<dbReference type="SUPFAM" id="SSF48208">
    <property type="entry name" value="Six-hairpin glycosidases"/>
    <property type="match status" value="1"/>
</dbReference>
<organism evidence="8 9">
    <name type="scientific">Streptomyces fragilis</name>
    <dbReference type="NCBI Taxonomy" id="67301"/>
    <lineage>
        <taxon>Bacteria</taxon>
        <taxon>Bacillati</taxon>
        <taxon>Actinomycetota</taxon>
        <taxon>Actinomycetes</taxon>
        <taxon>Kitasatosporales</taxon>
        <taxon>Streptomycetaceae</taxon>
        <taxon>Streptomyces</taxon>
    </lineage>
</organism>
<dbReference type="InterPro" id="IPR017045">
    <property type="entry name" value="Malt_Pase/Glycosyl_Hdrlase"/>
</dbReference>
<dbReference type="InterPro" id="IPR005196">
    <property type="entry name" value="Glyco_hydro_65_N"/>
</dbReference>
<evidence type="ECO:0000313" key="8">
    <source>
        <dbReference type="EMBL" id="MEU3556330.1"/>
    </source>
</evidence>
<dbReference type="Pfam" id="PF03636">
    <property type="entry name" value="Glyco_hydro_65N"/>
    <property type="match status" value="1"/>
</dbReference>
<evidence type="ECO:0000256" key="1">
    <source>
        <dbReference type="ARBA" id="ARBA00006768"/>
    </source>
</evidence>
<keyword evidence="2" id="KW-0328">Glycosyltransferase</keyword>
<dbReference type="Gene3D" id="2.70.98.40">
    <property type="entry name" value="Glycoside hydrolase, family 65, N-terminal domain"/>
    <property type="match status" value="1"/>
</dbReference>
<evidence type="ECO:0000259" key="6">
    <source>
        <dbReference type="Pfam" id="PF03633"/>
    </source>
</evidence>
<protein>
    <submittedName>
        <fullName evidence="8">Glycosyl hydrolase family 65 protein</fullName>
    </submittedName>
</protein>
<feature type="domain" description="Glycoside hydrolase family 65 N-terminal" evidence="7">
    <location>
        <begin position="8"/>
        <end position="258"/>
    </location>
</feature>
<dbReference type="Pfam" id="PF03633">
    <property type="entry name" value="Glyco_hydro_65C"/>
    <property type="match status" value="1"/>
</dbReference>
<reference evidence="8 9" key="1">
    <citation type="submission" date="2024-06" db="EMBL/GenBank/DDBJ databases">
        <title>The Natural Products Discovery Center: Release of the First 8490 Sequenced Strains for Exploring Actinobacteria Biosynthetic Diversity.</title>
        <authorList>
            <person name="Kalkreuter E."/>
            <person name="Kautsar S.A."/>
            <person name="Yang D."/>
            <person name="Bader C.D."/>
            <person name="Teijaro C.N."/>
            <person name="Fluegel L."/>
            <person name="Davis C.M."/>
            <person name="Simpson J.R."/>
            <person name="Lauterbach L."/>
            <person name="Steele A.D."/>
            <person name="Gui C."/>
            <person name="Meng S."/>
            <person name="Li G."/>
            <person name="Viehrig K."/>
            <person name="Ye F."/>
            <person name="Su P."/>
            <person name="Kiefer A.F."/>
            <person name="Nichols A."/>
            <person name="Cepeda A.J."/>
            <person name="Yan W."/>
            <person name="Fan B."/>
            <person name="Jiang Y."/>
            <person name="Adhikari A."/>
            <person name="Zheng C.-J."/>
            <person name="Schuster L."/>
            <person name="Cowan T.M."/>
            <person name="Smanski M.J."/>
            <person name="Chevrette M.G."/>
            <person name="De Carvalho L.P.S."/>
            <person name="Shen B."/>
        </authorList>
    </citation>
    <scope>NUCLEOTIDE SEQUENCE [LARGE SCALE GENOMIC DNA]</scope>
    <source>
        <strain evidence="8 9">NPDC038104</strain>
    </source>
</reference>
<dbReference type="PANTHER" id="PTHR11051">
    <property type="entry name" value="GLYCOSYL HYDROLASE-RELATED"/>
    <property type="match status" value="1"/>
</dbReference>
<dbReference type="Pfam" id="PF03632">
    <property type="entry name" value="Glyco_hydro_65m"/>
    <property type="match status" value="1"/>
</dbReference>
<evidence type="ECO:0000313" key="9">
    <source>
        <dbReference type="Proteomes" id="UP001550850"/>
    </source>
</evidence>
<evidence type="ECO:0000256" key="3">
    <source>
        <dbReference type="ARBA" id="ARBA00022679"/>
    </source>
</evidence>
<dbReference type="Proteomes" id="UP001550850">
    <property type="component" value="Unassembled WGS sequence"/>
</dbReference>
<evidence type="ECO:0000259" key="5">
    <source>
        <dbReference type="Pfam" id="PF03632"/>
    </source>
</evidence>
<dbReference type="PANTHER" id="PTHR11051:SF8">
    <property type="entry name" value="PROTEIN-GLUCOSYLGALACTOSYLHYDROXYLYSINE GLUCOSIDASE"/>
    <property type="match status" value="1"/>
</dbReference>
<gene>
    <name evidence="8" type="ORF">AB0E65_19280</name>
</gene>
<dbReference type="GO" id="GO:0016787">
    <property type="term" value="F:hydrolase activity"/>
    <property type="evidence" value="ECO:0007669"/>
    <property type="project" value="UniProtKB-KW"/>
</dbReference>
<feature type="domain" description="Glycoside hydrolase family 65 central catalytic" evidence="5">
    <location>
        <begin position="310"/>
        <end position="705"/>
    </location>
</feature>
<evidence type="ECO:0000256" key="4">
    <source>
        <dbReference type="ARBA" id="ARBA00023295"/>
    </source>
</evidence>
<keyword evidence="8" id="KW-0378">Hydrolase</keyword>
<comment type="similarity">
    <text evidence="1">Belongs to the glycosyl hydrolase 65 family.</text>
</comment>
<dbReference type="InterPro" id="IPR037018">
    <property type="entry name" value="GH65_N"/>
</dbReference>
<dbReference type="InterPro" id="IPR012341">
    <property type="entry name" value="6hp_glycosidase-like_sf"/>
</dbReference>
<name>A0ABV2YKT2_9ACTN</name>
<comment type="caution">
    <text evidence="8">The sequence shown here is derived from an EMBL/GenBank/DDBJ whole genome shotgun (WGS) entry which is preliminary data.</text>
</comment>
<dbReference type="RefSeq" id="WP_108953183.1">
    <property type="nucleotide sequence ID" value="NZ_BEVZ01000002.1"/>
</dbReference>
<evidence type="ECO:0000256" key="2">
    <source>
        <dbReference type="ARBA" id="ARBA00022676"/>
    </source>
</evidence>
<dbReference type="InterPro" id="IPR005195">
    <property type="entry name" value="Glyco_hydro_65_M"/>
</dbReference>
<keyword evidence="4" id="KW-0326">Glycosidase</keyword>
<dbReference type="InterPro" id="IPR005194">
    <property type="entry name" value="Glyco_hydro_65_C"/>
</dbReference>
<keyword evidence="3" id="KW-0808">Transferase</keyword>
<dbReference type="InterPro" id="IPR011013">
    <property type="entry name" value="Gal_mutarotase_sf_dom"/>
</dbReference>
<proteinExistence type="inferred from homology"/>
<keyword evidence="9" id="KW-1185">Reference proteome</keyword>
<dbReference type="SUPFAM" id="SSF74650">
    <property type="entry name" value="Galactose mutarotase-like"/>
    <property type="match status" value="1"/>
</dbReference>
<feature type="domain" description="Glycoside hydrolase family 65 C-terminal" evidence="6">
    <location>
        <begin position="719"/>
        <end position="772"/>
    </location>
</feature>
<dbReference type="PIRSF" id="PIRSF036289">
    <property type="entry name" value="Glycosyl_hydrolase_malt_phosph"/>
    <property type="match status" value="1"/>
</dbReference>
<sequence>MGEWTWEYEGYDPAQEKLRESLCTLGNGYFATRGAVPECARDRVHYPGTYVAGCYNRLVSDIAGRHIDNEDVVNLPNWLPLRFRTGTGHWFTPDTHTVEGYRQALDLRRGVLERTMRYLDGDGRAVRVRQLRIVHMADPHLALLRTELTPEGWSGALEIESALDAGVTNGNVDRYKDLASRHLTHIQPGITEEGVVWVRCRTTTSDIRVALAARTEADAPAEVLTEQGETGIARLIRVTVADGHTVTVDKTVALHTSRDPAISDPLHAALDRVGRAGGFETLLDTHEAAWAQLWRAAEIDVPGEAGPVLRVHLFHVLQVLSPHTAELDVGVPARGLHGEAYRGHVFWDELFVLPFLNLHFPEVSRALLTYRHRRLERARFNATDAGYRGALYPWQSGSDGREETQRLHLNPRSGRWLPDHSHLQHHVGSAVAYNVWRYAEATGDTGFLHGKGADMLLQIARFWADFATFDKELGRYRIRGVVGPDEYHEAYPGAERPGLDDNAYTNVTASWVICRALDVLAQLPEPLRRDITERTGLDDAELERWDDVSRRLYVPFHSGVISQFAGYGELEELDWHGYRARYGDIRRLDRIMEAEGDTVNRYQASKQADVLMLGYLFAPGELRAQFQRLGHDLDEETWLRTVDHYLARTSHGSTLSSLVHGWVLARARRTQAWEFVQEALAGDIADVQGGTTGEGIHLGAMAGTLDLVQRCLPGLGTGAGALRFDPVPLPQMSEYRFCLRYRGHWGVKVRLRGQELEVSVAAAAQDPVTVHLGEWTESLAPGETRTVSLREGAG</sequence>
<dbReference type="InterPro" id="IPR008928">
    <property type="entry name" value="6-hairpin_glycosidase_sf"/>
</dbReference>
<dbReference type="EMBL" id="JBEZUR010000031">
    <property type="protein sequence ID" value="MEU3556330.1"/>
    <property type="molecule type" value="Genomic_DNA"/>
</dbReference>
<dbReference type="Gene3D" id="1.50.10.10">
    <property type="match status" value="1"/>
</dbReference>